<dbReference type="RefSeq" id="WP_133942093.1">
    <property type="nucleotide sequence ID" value="NZ_CP038241.1"/>
</dbReference>
<sequence>MVLSNYKSDVTFQFLLYLIRKHVHRYRHSYVDSFDTENIKKVNFDRLFKLITYHKVELIVLPILKDMDIPGFNYSQLNLRTKKIVKKQLLMEKILSDILAKFDENKVENIILKGLPLDKKLYGNKGKRVYNDIDILIKENQLKTAHKLLLDLGFCFDKDLFSIEFISKNSLVRKGLKDIVYINKKYNITLELHWRPLIIGNFKYDIYSECSENFQYAFRAYRVLKNEYCLSYLVIHGYRSAWHRIKWLIDIISFIQNLDFDKKKFHEIILEEFGEYRSVMDLSKLLKDFFNFTSNILVSNNDKFFDRYACKYRIEYIKNIVYRNPGFTPSVFKKTFYHMLVYPNKYAYFKTYIIYLPLKKMYLISKKN</sequence>
<dbReference type="EMBL" id="CP038241">
    <property type="protein sequence ID" value="QIV95580.1"/>
    <property type="molecule type" value="Genomic_DNA"/>
</dbReference>
<protein>
    <submittedName>
        <fullName evidence="1">Uncharacterized protein</fullName>
    </submittedName>
</protein>
<gene>
    <name evidence="1" type="ORF">E4K63_01495</name>
</gene>
<dbReference type="AlphaFoldDB" id="A0AAE7CQ77"/>
<evidence type="ECO:0000313" key="1">
    <source>
        <dbReference type="EMBL" id="QIV95580.1"/>
    </source>
</evidence>
<name>A0AAE7CQ77_9GAMM</name>
<keyword evidence="2" id="KW-1185">Reference proteome</keyword>
<dbReference type="KEGG" id="aii:E4K63_01495"/>
<dbReference type="InterPro" id="IPR039498">
    <property type="entry name" value="NTP_transf_5"/>
</dbReference>
<dbReference type="Pfam" id="PF14907">
    <property type="entry name" value="NTP_transf_5"/>
    <property type="match status" value="1"/>
</dbReference>
<proteinExistence type="predicted"/>
<organism evidence="1 2">
    <name type="scientific">Allofrancisella inopinata</name>
    <dbReference type="NCBI Taxonomy" id="1085647"/>
    <lineage>
        <taxon>Bacteria</taxon>
        <taxon>Pseudomonadati</taxon>
        <taxon>Pseudomonadota</taxon>
        <taxon>Gammaproteobacteria</taxon>
        <taxon>Thiotrichales</taxon>
        <taxon>Francisellaceae</taxon>
        <taxon>Allofrancisella</taxon>
    </lineage>
</organism>
<evidence type="ECO:0000313" key="2">
    <source>
        <dbReference type="Proteomes" id="UP000502004"/>
    </source>
</evidence>
<dbReference type="Proteomes" id="UP000502004">
    <property type="component" value="Chromosome"/>
</dbReference>
<accession>A0AAE7CQ77</accession>
<reference evidence="1 2" key="1">
    <citation type="submission" date="2019-03" db="EMBL/GenBank/DDBJ databases">
        <title>Complete Genome Sequence of Allofrancisella inopinata Strain SYSU YG23 Isolated from Water-Cooling Systems in China.</title>
        <authorList>
            <person name="Ohrman C."/>
            <person name="Uneklint I."/>
            <person name="Sjodin A."/>
        </authorList>
    </citation>
    <scope>NUCLEOTIDE SEQUENCE [LARGE SCALE GENOMIC DNA]</scope>
    <source>
        <strain evidence="1 2">SYSU YG23</strain>
    </source>
</reference>